<dbReference type="AlphaFoldDB" id="A0AAU7U6L7"/>
<feature type="transmembrane region" description="Helical" evidence="1">
    <location>
        <begin position="22"/>
        <end position="42"/>
    </location>
</feature>
<feature type="transmembrane region" description="Helical" evidence="1">
    <location>
        <begin position="48"/>
        <end position="68"/>
    </location>
</feature>
<evidence type="ECO:0000313" key="3">
    <source>
        <dbReference type="EMBL" id="XBV83752.1"/>
    </source>
</evidence>
<dbReference type="InterPro" id="IPR043128">
    <property type="entry name" value="Rev_trsase/Diguanyl_cyclase"/>
</dbReference>
<dbReference type="Gene3D" id="3.30.70.270">
    <property type="match status" value="1"/>
</dbReference>
<dbReference type="SMART" id="SM00267">
    <property type="entry name" value="GGDEF"/>
    <property type="match status" value="1"/>
</dbReference>
<dbReference type="RefSeq" id="WP_350241474.1">
    <property type="nucleotide sequence ID" value="NZ_CP158297.1"/>
</dbReference>
<keyword evidence="3" id="KW-0548">Nucleotidyltransferase</keyword>
<protein>
    <submittedName>
        <fullName evidence="3">GGDEF domain-containing protein</fullName>
        <ecNumber evidence="3">2.7.7.65</ecNumber>
    </submittedName>
</protein>
<dbReference type="EMBL" id="CP158297">
    <property type="protein sequence ID" value="XBV83752.1"/>
    <property type="molecule type" value="Genomic_DNA"/>
</dbReference>
<feature type="transmembrane region" description="Helical" evidence="1">
    <location>
        <begin position="75"/>
        <end position="95"/>
    </location>
</feature>
<dbReference type="EC" id="2.7.7.65" evidence="3"/>
<keyword evidence="3" id="KW-0614">Plasmid</keyword>
<dbReference type="KEGG" id="dsc:ABOD76_01500"/>
<dbReference type="Pfam" id="PF00990">
    <property type="entry name" value="GGDEF"/>
    <property type="match status" value="1"/>
</dbReference>
<keyword evidence="3" id="KW-0808">Transferase</keyword>
<reference evidence="3" key="1">
    <citation type="submission" date="2024-06" db="EMBL/GenBank/DDBJ databases">
        <title>Draft Genome Sequence of Deinococcus sonorensis Type Strain KR-87, a Biofilm Producing Representative of the Genus Deinococcus.</title>
        <authorList>
            <person name="Boren L.S."/>
            <person name="Grosso R.A."/>
            <person name="Hugenberg-Cox A.N."/>
            <person name="Hill J.T.E."/>
            <person name="Albert C.M."/>
            <person name="Tuohy J.M."/>
        </authorList>
    </citation>
    <scope>NUCLEOTIDE SEQUENCE</scope>
    <source>
        <strain evidence="3">KR-87</strain>
        <plasmid evidence="3">pDson01</plasmid>
    </source>
</reference>
<dbReference type="GO" id="GO:1902201">
    <property type="term" value="P:negative regulation of bacterial-type flagellum-dependent cell motility"/>
    <property type="evidence" value="ECO:0007669"/>
    <property type="project" value="TreeGrafter"/>
</dbReference>
<keyword evidence="1" id="KW-0812">Transmembrane</keyword>
<dbReference type="PANTHER" id="PTHR45138:SF9">
    <property type="entry name" value="DIGUANYLATE CYCLASE DGCM-RELATED"/>
    <property type="match status" value="1"/>
</dbReference>
<dbReference type="InterPro" id="IPR000160">
    <property type="entry name" value="GGDEF_dom"/>
</dbReference>
<dbReference type="InterPro" id="IPR050469">
    <property type="entry name" value="Diguanylate_Cyclase"/>
</dbReference>
<dbReference type="GO" id="GO:0005886">
    <property type="term" value="C:plasma membrane"/>
    <property type="evidence" value="ECO:0007669"/>
    <property type="project" value="TreeGrafter"/>
</dbReference>
<dbReference type="InterPro" id="IPR029787">
    <property type="entry name" value="Nucleotide_cyclase"/>
</dbReference>
<gene>
    <name evidence="3" type="ORF">ABOD76_01500</name>
</gene>
<feature type="domain" description="GGDEF" evidence="2">
    <location>
        <begin position="234"/>
        <end position="360"/>
    </location>
</feature>
<sequence>MLAALLDPPPASVHEQQFRRQALLTIISISLLTSIFALVVGFPLHWTMGVQVGLAVLILKNVLFLMWIRAWPQHAPVIGTLYFAILAGTGVYKVAQAVLVEQVVNGLGIYSYWLPLAYVVAFLVFRASAALAASVSLLAALTVTVLAYIVMGSGGSDAERGHTVLLVQLLLSHVTFISFLALFSVLQGRYVSSIARAESEAQAAYLDVLTGLPNRRQLMLWLASALSRAEERQEPLSVILFDLDHFKLVNDTYGHEYGDVVLQRTGAAVRDTLRRGSLVGRWGGEEFLVVVPSTTVDEARTMAERLRLSIAGISDERHAVTVSLGVAQVRTGESLQGFLKRADEALYAAKHAGRNQVKAA</sequence>
<dbReference type="PROSITE" id="PS50887">
    <property type="entry name" value="GGDEF"/>
    <property type="match status" value="1"/>
</dbReference>
<dbReference type="SUPFAM" id="SSF55073">
    <property type="entry name" value="Nucleotide cyclase"/>
    <property type="match status" value="1"/>
</dbReference>
<name>A0AAU7U6L7_9DEIO</name>
<keyword evidence="1" id="KW-1133">Transmembrane helix</keyword>
<dbReference type="CDD" id="cd01949">
    <property type="entry name" value="GGDEF"/>
    <property type="match status" value="1"/>
</dbReference>
<accession>A0AAU7U6L7</accession>
<dbReference type="PANTHER" id="PTHR45138">
    <property type="entry name" value="REGULATORY COMPONENTS OF SENSORY TRANSDUCTION SYSTEM"/>
    <property type="match status" value="1"/>
</dbReference>
<feature type="transmembrane region" description="Helical" evidence="1">
    <location>
        <begin position="130"/>
        <end position="151"/>
    </location>
</feature>
<keyword evidence="1" id="KW-0472">Membrane</keyword>
<feature type="transmembrane region" description="Helical" evidence="1">
    <location>
        <begin position="107"/>
        <end position="125"/>
    </location>
</feature>
<dbReference type="FunFam" id="3.30.70.270:FF:000001">
    <property type="entry name" value="Diguanylate cyclase domain protein"/>
    <property type="match status" value="1"/>
</dbReference>
<evidence type="ECO:0000256" key="1">
    <source>
        <dbReference type="SAM" id="Phobius"/>
    </source>
</evidence>
<dbReference type="NCBIfam" id="TIGR00254">
    <property type="entry name" value="GGDEF"/>
    <property type="match status" value="1"/>
</dbReference>
<geneLocation type="plasmid" evidence="3">
    <name>pDson01</name>
</geneLocation>
<proteinExistence type="predicted"/>
<dbReference type="GO" id="GO:0043709">
    <property type="term" value="P:cell adhesion involved in single-species biofilm formation"/>
    <property type="evidence" value="ECO:0007669"/>
    <property type="project" value="TreeGrafter"/>
</dbReference>
<feature type="transmembrane region" description="Helical" evidence="1">
    <location>
        <begin position="163"/>
        <end position="186"/>
    </location>
</feature>
<dbReference type="GO" id="GO:0052621">
    <property type="term" value="F:diguanylate cyclase activity"/>
    <property type="evidence" value="ECO:0007669"/>
    <property type="project" value="UniProtKB-EC"/>
</dbReference>
<evidence type="ECO:0000259" key="2">
    <source>
        <dbReference type="PROSITE" id="PS50887"/>
    </source>
</evidence>
<organism evidence="3">
    <name type="scientific">Deinococcus sonorensis KR-87</name>
    <dbReference type="NCBI Taxonomy" id="694439"/>
    <lineage>
        <taxon>Bacteria</taxon>
        <taxon>Thermotogati</taxon>
        <taxon>Deinococcota</taxon>
        <taxon>Deinococci</taxon>
        <taxon>Deinococcales</taxon>
        <taxon>Deinococcaceae</taxon>
        <taxon>Deinococcus</taxon>
    </lineage>
</organism>